<keyword evidence="6" id="KW-0436">Ligase</keyword>
<dbReference type="InterPro" id="IPR024185">
    <property type="entry name" value="FTHF_cligase-like_sf"/>
</dbReference>
<reference evidence="7" key="1">
    <citation type="submission" date="2016-10" db="EMBL/GenBank/DDBJ databases">
        <authorList>
            <person name="Varghese N."/>
            <person name="Submissions S."/>
        </authorList>
    </citation>
    <scope>NUCLEOTIDE SEQUENCE [LARGE SCALE GENOMIC DNA]</scope>
    <source>
        <strain evidence="7">MPL-11</strain>
    </source>
</reference>
<dbReference type="AlphaFoldDB" id="A0A1H0Z3J4"/>
<sequence length="188" mass="21365">MTEKIEKQALRKKMISLLNSISAEEKAEIELKLEENLFRSSEWKSAKRIGVTLSQGFEWNTLGIINKAWKEGKIVCAPKCVPEHKAMIFYDFTSTEQLEKGFHNLIEPKPAQTKRVEKAEIDLVLVPGLIFDEKGYRVGFGGGYYDRFLKDFPNHTIGLICSEQVTSALPIEPFDIPVQKTITEKSSL</sequence>
<keyword evidence="2 4" id="KW-0547">Nucleotide-binding</keyword>
<evidence type="ECO:0000256" key="3">
    <source>
        <dbReference type="ARBA" id="ARBA00022840"/>
    </source>
</evidence>
<dbReference type="EMBL" id="FNJW01000008">
    <property type="protein sequence ID" value="SDQ22035.1"/>
    <property type="molecule type" value="Genomic_DNA"/>
</dbReference>
<keyword evidence="5" id="KW-0479">Metal-binding</keyword>
<feature type="binding site" evidence="4">
    <location>
        <position position="53"/>
    </location>
    <ligand>
        <name>substrate</name>
    </ligand>
</feature>
<gene>
    <name evidence="6" type="ORF">SAMN04487752_1304</name>
</gene>
<dbReference type="Proteomes" id="UP000199481">
    <property type="component" value="Unassembled WGS sequence"/>
</dbReference>
<protein>
    <recommendedName>
        <fullName evidence="5">5-formyltetrahydrofolate cyclo-ligase</fullName>
        <ecNumber evidence="5">6.3.3.2</ecNumber>
    </recommendedName>
</protein>
<evidence type="ECO:0000256" key="2">
    <source>
        <dbReference type="ARBA" id="ARBA00022741"/>
    </source>
</evidence>
<evidence type="ECO:0000256" key="4">
    <source>
        <dbReference type="PIRSR" id="PIRSR006806-1"/>
    </source>
</evidence>
<dbReference type="GO" id="GO:0009396">
    <property type="term" value="P:folic acid-containing compound biosynthetic process"/>
    <property type="evidence" value="ECO:0007669"/>
    <property type="project" value="TreeGrafter"/>
</dbReference>
<dbReference type="InterPro" id="IPR037171">
    <property type="entry name" value="NagB/RpiA_transferase-like"/>
</dbReference>
<dbReference type="InterPro" id="IPR002698">
    <property type="entry name" value="FTHF_cligase"/>
</dbReference>
<comment type="catalytic activity">
    <reaction evidence="5">
        <text>(6S)-5-formyl-5,6,7,8-tetrahydrofolate + ATP = (6R)-5,10-methenyltetrahydrofolate + ADP + phosphate</text>
        <dbReference type="Rhea" id="RHEA:10488"/>
        <dbReference type="ChEBI" id="CHEBI:30616"/>
        <dbReference type="ChEBI" id="CHEBI:43474"/>
        <dbReference type="ChEBI" id="CHEBI:57455"/>
        <dbReference type="ChEBI" id="CHEBI:57457"/>
        <dbReference type="ChEBI" id="CHEBI:456216"/>
        <dbReference type="EC" id="6.3.3.2"/>
    </reaction>
</comment>
<organism evidence="6 7">
    <name type="scientific">Carnobacterium viridans</name>
    <dbReference type="NCBI Taxonomy" id="174587"/>
    <lineage>
        <taxon>Bacteria</taxon>
        <taxon>Bacillati</taxon>
        <taxon>Bacillota</taxon>
        <taxon>Bacilli</taxon>
        <taxon>Lactobacillales</taxon>
        <taxon>Carnobacteriaceae</taxon>
        <taxon>Carnobacterium</taxon>
    </lineage>
</organism>
<feature type="binding site" evidence="4">
    <location>
        <position position="58"/>
    </location>
    <ligand>
        <name>substrate</name>
    </ligand>
</feature>
<dbReference type="Gene3D" id="3.40.50.10420">
    <property type="entry name" value="NagB/RpiA/CoA transferase-like"/>
    <property type="match status" value="1"/>
</dbReference>
<dbReference type="Pfam" id="PF01812">
    <property type="entry name" value="5-FTHF_cyc-lig"/>
    <property type="match status" value="1"/>
</dbReference>
<dbReference type="EC" id="6.3.3.2" evidence="5"/>
<dbReference type="GO" id="GO:0046872">
    <property type="term" value="F:metal ion binding"/>
    <property type="evidence" value="ECO:0007669"/>
    <property type="project" value="UniProtKB-KW"/>
</dbReference>
<dbReference type="OrthoDB" id="9801938at2"/>
<dbReference type="NCBIfam" id="TIGR02727">
    <property type="entry name" value="MTHFS_bact"/>
    <property type="match status" value="1"/>
</dbReference>
<dbReference type="PANTHER" id="PTHR23407:SF1">
    <property type="entry name" value="5-FORMYLTETRAHYDROFOLATE CYCLO-LIGASE"/>
    <property type="match status" value="1"/>
</dbReference>
<dbReference type="PANTHER" id="PTHR23407">
    <property type="entry name" value="ATPASE INHIBITOR/5-FORMYLTETRAHYDROFOLATE CYCLO-LIGASE"/>
    <property type="match status" value="1"/>
</dbReference>
<evidence type="ECO:0000313" key="7">
    <source>
        <dbReference type="Proteomes" id="UP000199481"/>
    </source>
</evidence>
<evidence type="ECO:0000256" key="1">
    <source>
        <dbReference type="ARBA" id="ARBA00010638"/>
    </source>
</evidence>
<dbReference type="GO" id="GO:0030272">
    <property type="term" value="F:5-formyltetrahydrofolate cyclo-ligase activity"/>
    <property type="evidence" value="ECO:0007669"/>
    <property type="project" value="UniProtKB-EC"/>
</dbReference>
<keyword evidence="7" id="KW-1185">Reference proteome</keyword>
<dbReference type="SUPFAM" id="SSF100950">
    <property type="entry name" value="NagB/RpiA/CoA transferase-like"/>
    <property type="match status" value="1"/>
</dbReference>
<dbReference type="PIRSF" id="PIRSF006806">
    <property type="entry name" value="FTHF_cligase"/>
    <property type="match status" value="1"/>
</dbReference>
<dbReference type="GO" id="GO:0005524">
    <property type="term" value="F:ATP binding"/>
    <property type="evidence" value="ECO:0007669"/>
    <property type="project" value="UniProtKB-KW"/>
</dbReference>
<keyword evidence="5" id="KW-0460">Magnesium</keyword>
<keyword evidence="3 4" id="KW-0067">ATP-binding</keyword>
<dbReference type="GO" id="GO:0035999">
    <property type="term" value="P:tetrahydrofolate interconversion"/>
    <property type="evidence" value="ECO:0007669"/>
    <property type="project" value="TreeGrafter"/>
</dbReference>
<evidence type="ECO:0000313" key="6">
    <source>
        <dbReference type="EMBL" id="SDQ22035.1"/>
    </source>
</evidence>
<feature type="binding site" evidence="4">
    <location>
        <begin position="137"/>
        <end position="145"/>
    </location>
    <ligand>
        <name>ATP</name>
        <dbReference type="ChEBI" id="CHEBI:30616"/>
    </ligand>
</feature>
<accession>A0A1H0Z3J4</accession>
<name>A0A1H0Z3J4_9LACT</name>
<comment type="similarity">
    <text evidence="1 5">Belongs to the 5-formyltetrahydrofolate cyclo-ligase family.</text>
</comment>
<proteinExistence type="inferred from homology"/>
<evidence type="ECO:0000256" key="5">
    <source>
        <dbReference type="RuleBase" id="RU361279"/>
    </source>
</evidence>
<dbReference type="RefSeq" id="WP_035020186.1">
    <property type="nucleotide sequence ID" value="NZ_CP084916.1"/>
</dbReference>
<comment type="cofactor">
    <cofactor evidence="5">
        <name>Mg(2+)</name>
        <dbReference type="ChEBI" id="CHEBI:18420"/>
    </cofactor>
</comment>
<feature type="binding site" evidence="4">
    <location>
        <begin position="7"/>
        <end position="11"/>
    </location>
    <ligand>
        <name>ATP</name>
        <dbReference type="ChEBI" id="CHEBI:30616"/>
    </ligand>
</feature>